<keyword evidence="3" id="KW-1185">Reference proteome</keyword>
<feature type="signal peptide" evidence="1">
    <location>
        <begin position="1"/>
        <end position="28"/>
    </location>
</feature>
<dbReference type="Proteomes" id="UP000190989">
    <property type="component" value="Unassembled WGS sequence"/>
</dbReference>
<evidence type="ECO:0000313" key="3">
    <source>
        <dbReference type="Proteomes" id="UP000190989"/>
    </source>
</evidence>
<name>A0A1U6HML5_9SPHN</name>
<keyword evidence="1" id="KW-0732">Signal</keyword>
<gene>
    <name evidence="2" type="ORF">SAMN06295987_102773</name>
</gene>
<dbReference type="InterPro" id="IPR019613">
    <property type="entry name" value="DUF4198"/>
</dbReference>
<evidence type="ECO:0000256" key="1">
    <source>
        <dbReference type="SAM" id="SignalP"/>
    </source>
</evidence>
<accession>A0A1U6HML5</accession>
<proteinExistence type="predicted"/>
<reference evidence="3" key="1">
    <citation type="submission" date="2017-02" db="EMBL/GenBank/DDBJ databases">
        <authorList>
            <person name="Varghese N."/>
            <person name="Submissions S."/>
        </authorList>
    </citation>
    <scope>NUCLEOTIDE SEQUENCE [LARGE SCALE GENOMIC DNA]</scope>
    <source>
        <strain evidence="3">SM117</strain>
    </source>
</reference>
<organism evidence="2 3">
    <name type="scientific">Novosphingobium mathurense</name>
    <dbReference type="NCBI Taxonomy" id="428990"/>
    <lineage>
        <taxon>Bacteria</taxon>
        <taxon>Pseudomonadati</taxon>
        <taxon>Pseudomonadota</taxon>
        <taxon>Alphaproteobacteria</taxon>
        <taxon>Sphingomonadales</taxon>
        <taxon>Sphingomonadaceae</taxon>
        <taxon>Novosphingobium</taxon>
    </lineage>
</organism>
<feature type="chain" id="PRO_5012188590" evidence="1">
    <location>
        <begin position="29"/>
        <end position="277"/>
    </location>
</feature>
<dbReference type="EMBL" id="FVZE01000002">
    <property type="protein sequence ID" value="SLJ97035.1"/>
    <property type="molecule type" value="Genomic_DNA"/>
</dbReference>
<dbReference type="AlphaFoldDB" id="A0A1U6HML5"/>
<protein>
    <submittedName>
        <fullName evidence="2">Uncharacterized conserved protein, contains GH25 family domain</fullName>
    </submittedName>
</protein>
<sequence length="277" mass="29694">MKMRSRLGARAALLAVSLAAVLPGSAQAHRAWFLPSETILSGEDAWITVDGAISNDLFYPNHFPLGPDGVTVVKPDGSAGAIENAARGKIRSTFDLHLDQPGTWKIGNMRSGVFGRYKLNGEQQRLPRGAQADEIEKLIPSGATDIEIRENVMRNEFFVTLGAPTDAVFTPSGKGLEMVPVTHPNDLVANEEGVFRFLIDGKPAAGVELTAILGGGRYANQPVEVKATSDAKGEVRLAWPQPGMYWLEAETKDKNTSVPGATVRGLGYVTTLEVMAP</sequence>
<dbReference type="RefSeq" id="WP_079730268.1">
    <property type="nucleotide sequence ID" value="NZ_FVZE01000002.1"/>
</dbReference>
<dbReference type="Pfam" id="PF10670">
    <property type="entry name" value="DUF4198"/>
    <property type="match status" value="1"/>
</dbReference>
<dbReference type="STRING" id="428990.SAMN06295987_102773"/>
<evidence type="ECO:0000313" key="2">
    <source>
        <dbReference type="EMBL" id="SLJ97035.1"/>
    </source>
</evidence>